<protein>
    <submittedName>
        <fullName evidence="1">Uncharacterized protein</fullName>
    </submittedName>
</protein>
<dbReference type="AlphaFoldDB" id="A0A1D1UKR7"/>
<evidence type="ECO:0000313" key="1">
    <source>
        <dbReference type="EMBL" id="GAU90299.1"/>
    </source>
</evidence>
<sequence length="153" mass="17952">MIGKMSTWQQDLDERWNSTRCLQLLILNNLRLFLSTTKQWRCFRFRFLEAYSFLCLFCRIYCDTIWSFVLAITSTLDFGGRQTKLQMSALVVHPAPKNTSAFHPCRTAVKADWKRLRNRRTAVSWQSSDCCLGWRTGVRHVLQETLSVDLNHA</sequence>
<accession>A0A1D1UKR7</accession>
<dbReference type="EMBL" id="BDGG01000001">
    <property type="protein sequence ID" value="GAU90299.1"/>
    <property type="molecule type" value="Genomic_DNA"/>
</dbReference>
<reference evidence="1 2" key="1">
    <citation type="journal article" date="2016" name="Nat. Commun.">
        <title>Extremotolerant tardigrade genome and improved radiotolerance of human cultured cells by tardigrade-unique protein.</title>
        <authorList>
            <person name="Hashimoto T."/>
            <person name="Horikawa D.D."/>
            <person name="Saito Y."/>
            <person name="Kuwahara H."/>
            <person name="Kozuka-Hata H."/>
            <person name="Shin-I T."/>
            <person name="Minakuchi Y."/>
            <person name="Ohishi K."/>
            <person name="Motoyama A."/>
            <person name="Aizu T."/>
            <person name="Enomoto A."/>
            <person name="Kondo K."/>
            <person name="Tanaka S."/>
            <person name="Hara Y."/>
            <person name="Koshikawa S."/>
            <person name="Sagara H."/>
            <person name="Miura T."/>
            <person name="Yokobori S."/>
            <person name="Miyagawa K."/>
            <person name="Suzuki Y."/>
            <person name="Kubo T."/>
            <person name="Oyama M."/>
            <person name="Kohara Y."/>
            <person name="Fujiyama A."/>
            <person name="Arakawa K."/>
            <person name="Katayama T."/>
            <person name="Toyoda A."/>
            <person name="Kunieda T."/>
        </authorList>
    </citation>
    <scope>NUCLEOTIDE SEQUENCE [LARGE SCALE GENOMIC DNA]</scope>
    <source>
        <strain evidence="1 2">YOKOZUNA-1</strain>
    </source>
</reference>
<gene>
    <name evidence="1" type="primary">RvY_02735-1</name>
    <name evidence="1" type="synonym">RvY_02735.1</name>
    <name evidence="1" type="ORF">RvY_02735</name>
</gene>
<organism evidence="1 2">
    <name type="scientific">Ramazzottius varieornatus</name>
    <name type="common">Water bear</name>
    <name type="synonym">Tardigrade</name>
    <dbReference type="NCBI Taxonomy" id="947166"/>
    <lineage>
        <taxon>Eukaryota</taxon>
        <taxon>Metazoa</taxon>
        <taxon>Ecdysozoa</taxon>
        <taxon>Tardigrada</taxon>
        <taxon>Eutardigrada</taxon>
        <taxon>Parachela</taxon>
        <taxon>Hypsibioidea</taxon>
        <taxon>Ramazzottiidae</taxon>
        <taxon>Ramazzottius</taxon>
    </lineage>
</organism>
<comment type="caution">
    <text evidence="1">The sequence shown here is derived from an EMBL/GenBank/DDBJ whole genome shotgun (WGS) entry which is preliminary data.</text>
</comment>
<name>A0A1D1UKR7_RAMVA</name>
<keyword evidence="2" id="KW-1185">Reference proteome</keyword>
<evidence type="ECO:0000313" key="2">
    <source>
        <dbReference type="Proteomes" id="UP000186922"/>
    </source>
</evidence>
<dbReference type="Proteomes" id="UP000186922">
    <property type="component" value="Unassembled WGS sequence"/>
</dbReference>
<proteinExistence type="predicted"/>